<evidence type="ECO:0000256" key="13">
    <source>
        <dbReference type="PROSITE-ProRule" id="PRU00169"/>
    </source>
</evidence>
<proteinExistence type="predicted"/>
<dbReference type="SUPFAM" id="SSF47226">
    <property type="entry name" value="Histidine-containing phosphotransfer domain, HPT domain"/>
    <property type="match status" value="1"/>
</dbReference>
<dbReference type="InterPro" id="IPR001610">
    <property type="entry name" value="PAC"/>
</dbReference>
<dbReference type="EMBL" id="AVPH01000020">
    <property type="protein sequence ID" value="ERE20243.1"/>
    <property type="molecule type" value="Genomic_DNA"/>
</dbReference>
<dbReference type="SMART" id="SM00091">
    <property type="entry name" value="PAS"/>
    <property type="match status" value="4"/>
</dbReference>
<evidence type="ECO:0000313" key="24">
    <source>
        <dbReference type="Proteomes" id="UP000016426"/>
    </source>
</evidence>
<name>A0ABN0NC30_9NEIS</name>
<dbReference type="PROSITE" id="PS50109">
    <property type="entry name" value="HIS_KIN"/>
    <property type="match status" value="1"/>
</dbReference>
<dbReference type="SMART" id="SM00387">
    <property type="entry name" value="HATPase_c"/>
    <property type="match status" value="1"/>
</dbReference>
<dbReference type="Pfam" id="PF13426">
    <property type="entry name" value="PAS_9"/>
    <property type="match status" value="1"/>
</dbReference>
<dbReference type="Gene3D" id="3.30.565.10">
    <property type="entry name" value="Histidine kinase-like ATPase, C-terminal domain"/>
    <property type="match status" value="1"/>
</dbReference>
<dbReference type="Pfam" id="PF03924">
    <property type="entry name" value="CHASE"/>
    <property type="match status" value="1"/>
</dbReference>
<dbReference type="SMART" id="SM01079">
    <property type="entry name" value="CHASE"/>
    <property type="match status" value="1"/>
</dbReference>
<feature type="domain" description="CHASE" evidence="21">
    <location>
        <begin position="77"/>
        <end position="244"/>
    </location>
</feature>
<dbReference type="InterPro" id="IPR042240">
    <property type="entry name" value="CHASE_sf"/>
</dbReference>
<feature type="domain" description="Histidine kinase" evidence="17">
    <location>
        <begin position="899"/>
        <end position="1120"/>
    </location>
</feature>
<evidence type="ECO:0000256" key="6">
    <source>
        <dbReference type="ARBA" id="ARBA00022692"/>
    </source>
</evidence>
<dbReference type="InterPro" id="IPR005467">
    <property type="entry name" value="His_kinase_dom"/>
</dbReference>
<keyword evidence="24" id="KW-1185">Reference proteome</keyword>
<dbReference type="Pfam" id="PF08448">
    <property type="entry name" value="PAS_4"/>
    <property type="match status" value="1"/>
</dbReference>
<dbReference type="SUPFAM" id="SSF55874">
    <property type="entry name" value="ATPase domain of HSP90 chaperone/DNA topoisomerase II/histidine kinase"/>
    <property type="match status" value="1"/>
</dbReference>
<feature type="domain" description="PAC" evidence="20">
    <location>
        <begin position="415"/>
        <end position="469"/>
    </location>
</feature>
<feature type="domain" description="HPt" evidence="22">
    <location>
        <begin position="1425"/>
        <end position="1527"/>
    </location>
</feature>
<feature type="modified residue" description="4-aspartylphosphate" evidence="13">
    <location>
        <position position="1188"/>
    </location>
</feature>
<dbReference type="PROSITE" id="PS50894">
    <property type="entry name" value="HPT"/>
    <property type="match status" value="1"/>
</dbReference>
<dbReference type="PANTHER" id="PTHR45339:SF1">
    <property type="entry name" value="HYBRID SIGNAL TRANSDUCTION HISTIDINE KINASE J"/>
    <property type="match status" value="1"/>
</dbReference>
<dbReference type="InterPro" id="IPR003661">
    <property type="entry name" value="HisK_dim/P_dom"/>
</dbReference>
<keyword evidence="11 15" id="KW-0472">Membrane</keyword>
<dbReference type="PROSITE" id="PS50112">
    <property type="entry name" value="PAS"/>
    <property type="match status" value="3"/>
</dbReference>
<feature type="domain" description="PAS" evidence="19">
    <location>
        <begin position="343"/>
        <end position="414"/>
    </location>
</feature>
<feature type="coiled-coil region" evidence="14">
    <location>
        <begin position="460"/>
        <end position="491"/>
    </location>
</feature>
<dbReference type="InterPro" id="IPR004358">
    <property type="entry name" value="Sig_transdc_His_kin-like_C"/>
</dbReference>
<dbReference type="Gene3D" id="1.10.287.130">
    <property type="match status" value="1"/>
</dbReference>
<dbReference type="Pfam" id="PF01627">
    <property type="entry name" value="Hpt"/>
    <property type="match status" value="1"/>
</dbReference>
<evidence type="ECO:0000256" key="14">
    <source>
        <dbReference type="SAM" id="Coils"/>
    </source>
</evidence>
<comment type="catalytic activity">
    <reaction evidence="1">
        <text>ATP + protein L-histidine = ADP + protein N-phospho-L-histidine.</text>
        <dbReference type="EC" id="2.7.13.3"/>
    </reaction>
</comment>
<dbReference type="InterPro" id="IPR006189">
    <property type="entry name" value="CHASE_dom"/>
</dbReference>
<dbReference type="NCBIfam" id="TIGR00229">
    <property type="entry name" value="sensory_box"/>
    <property type="match status" value="4"/>
</dbReference>
<evidence type="ECO:0000256" key="9">
    <source>
        <dbReference type="ARBA" id="ARBA00022989"/>
    </source>
</evidence>
<dbReference type="Pfam" id="PF00512">
    <property type="entry name" value="HisKA"/>
    <property type="match status" value="1"/>
</dbReference>
<dbReference type="InterPro" id="IPR000700">
    <property type="entry name" value="PAS-assoc_C"/>
</dbReference>
<dbReference type="PROSITE" id="PS51257">
    <property type="entry name" value="PROKAR_LIPOPROTEIN"/>
    <property type="match status" value="1"/>
</dbReference>
<evidence type="ECO:0000256" key="5">
    <source>
        <dbReference type="ARBA" id="ARBA00022553"/>
    </source>
</evidence>
<keyword evidence="10" id="KW-0902">Two-component regulatory system</keyword>
<feature type="modified residue" description="4-aspartylphosphate" evidence="13">
    <location>
        <position position="1327"/>
    </location>
</feature>
<evidence type="ECO:0000259" key="22">
    <source>
        <dbReference type="PROSITE" id="PS50894"/>
    </source>
</evidence>
<feature type="domain" description="PAC" evidence="20">
    <location>
        <begin position="829"/>
        <end position="881"/>
    </location>
</feature>
<keyword evidence="8" id="KW-0067">ATP-binding</keyword>
<dbReference type="Gene3D" id="3.40.50.2300">
    <property type="match status" value="2"/>
</dbReference>
<keyword evidence="5 13" id="KW-0597">Phosphoprotein</keyword>
<feature type="transmembrane region" description="Helical" evidence="15">
    <location>
        <begin position="311"/>
        <end position="330"/>
    </location>
</feature>
<evidence type="ECO:0000256" key="10">
    <source>
        <dbReference type="ARBA" id="ARBA00023012"/>
    </source>
</evidence>
<dbReference type="CDD" id="cd00082">
    <property type="entry name" value="HisKA"/>
    <property type="match status" value="1"/>
</dbReference>
<keyword evidence="4" id="KW-1003">Cell membrane</keyword>
<feature type="modified residue" description="Phosphohistidine" evidence="12">
    <location>
        <position position="1464"/>
    </location>
</feature>
<dbReference type="InterPro" id="IPR003594">
    <property type="entry name" value="HATPase_dom"/>
</dbReference>
<accession>A0ABN0NC30</accession>
<dbReference type="CDD" id="cd00130">
    <property type="entry name" value="PAS"/>
    <property type="match status" value="3"/>
</dbReference>
<protein>
    <recommendedName>
        <fullName evidence="3">histidine kinase</fullName>
        <ecNumber evidence="3">2.7.13.3</ecNumber>
    </recommendedName>
</protein>
<dbReference type="InterPro" id="IPR008207">
    <property type="entry name" value="Sig_transdc_His_kin_Hpt_dom"/>
</dbReference>
<dbReference type="InterPro" id="IPR035965">
    <property type="entry name" value="PAS-like_dom_sf"/>
</dbReference>
<evidence type="ECO:0000256" key="3">
    <source>
        <dbReference type="ARBA" id="ARBA00012438"/>
    </source>
</evidence>
<dbReference type="Pfam" id="PF00072">
    <property type="entry name" value="Response_reg"/>
    <property type="match status" value="2"/>
</dbReference>
<dbReference type="CDD" id="cd17546">
    <property type="entry name" value="REC_hyHK_CKI1_RcsC-like"/>
    <property type="match status" value="2"/>
</dbReference>
<evidence type="ECO:0000256" key="15">
    <source>
        <dbReference type="SAM" id="Phobius"/>
    </source>
</evidence>
<dbReference type="SUPFAM" id="SSF47384">
    <property type="entry name" value="Homodimeric domain of signal transducing histidine kinase"/>
    <property type="match status" value="1"/>
</dbReference>
<feature type="domain" description="PAC" evidence="20">
    <location>
        <begin position="687"/>
        <end position="739"/>
    </location>
</feature>
<dbReference type="PROSITE" id="PS50113">
    <property type="entry name" value="PAC"/>
    <property type="match status" value="3"/>
</dbReference>
<dbReference type="Pfam" id="PF08447">
    <property type="entry name" value="PAS_3"/>
    <property type="match status" value="1"/>
</dbReference>
<dbReference type="Gene3D" id="3.30.450.350">
    <property type="entry name" value="CHASE domain"/>
    <property type="match status" value="1"/>
</dbReference>
<dbReference type="SMART" id="SM00388">
    <property type="entry name" value="HisKA"/>
    <property type="match status" value="1"/>
</dbReference>
<reference evidence="23 24" key="1">
    <citation type="journal article" date="2013" name="Genome Announc.">
        <title>Genome Sequence of the Pigment-Producing Bacterium Pseudogulbenkiania ferrooxidans, Isolated from Loktak Lake.</title>
        <authorList>
            <person name="Puranik S."/>
            <person name="Talkal R."/>
            <person name="Qureshi A."/>
            <person name="Khardenavis A."/>
            <person name="Kapley A."/>
            <person name="Purohit H.J."/>
        </authorList>
    </citation>
    <scope>NUCLEOTIDE SEQUENCE [LARGE SCALE GENOMIC DNA]</scope>
    <source>
        <strain evidence="23 24">EGD-HP2</strain>
    </source>
</reference>
<dbReference type="PROSITE" id="PS50110">
    <property type="entry name" value="RESPONSE_REGULATORY"/>
    <property type="match status" value="2"/>
</dbReference>
<evidence type="ECO:0000256" key="2">
    <source>
        <dbReference type="ARBA" id="ARBA00004651"/>
    </source>
</evidence>
<dbReference type="CDD" id="cd16922">
    <property type="entry name" value="HATPase_EvgS-ArcB-TorS-like"/>
    <property type="match status" value="1"/>
</dbReference>
<dbReference type="SMART" id="SM00448">
    <property type="entry name" value="REC"/>
    <property type="match status" value="2"/>
</dbReference>
<dbReference type="PRINTS" id="PR00344">
    <property type="entry name" value="BCTRLSENSOR"/>
</dbReference>
<keyword evidence="14" id="KW-0175">Coiled coil</keyword>
<feature type="domain" description="PAS" evidence="19">
    <location>
        <begin position="632"/>
        <end position="663"/>
    </location>
</feature>
<dbReference type="InterPro" id="IPR011006">
    <property type="entry name" value="CheY-like_superfamily"/>
</dbReference>
<dbReference type="Pfam" id="PF02518">
    <property type="entry name" value="HATPase_c"/>
    <property type="match status" value="1"/>
</dbReference>
<dbReference type="SUPFAM" id="SSF55785">
    <property type="entry name" value="PYP-like sensor domain (PAS domain)"/>
    <property type="match status" value="4"/>
</dbReference>
<evidence type="ECO:0000313" key="23">
    <source>
        <dbReference type="EMBL" id="ERE20243.1"/>
    </source>
</evidence>
<dbReference type="InterPro" id="IPR013656">
    <property type="entry name" value="PAS_4"/>
</dbReference>
<feature type="chain" id="PRO_5045704393" description="histidine kinase" evidence="16">
    <location>
        <begin position="29"/>
        <end position="1608"/>
    </location>
</feature>
<feature type="domain" description="Response regulatory" evidence="18">
    <location>
        <begin position="1138"/>
        <end position="1256"/>
    </location>
</feature>
<sequence length="1608" mass="176535">MTRKRYTSSAISWAAATLLLGLSLTALACQYIEWRNADTLQQAANQQAQLTLNDIVERLQRYEYGLRGARGAFIAAGDGRLNRKTFHRYAQSREPGREFPGARGFGIIRRVADAELPRFIAAMRASGSPDFKLRQFQPYRGEHEIIQFIEPISGNGPAIGLDIASDPARRAATQEATDTGQARLSEPITLLQATPLRGQGFLLLLPIYRGIVVPADRDERRRRISGWSYAPLAMPEVLASLEQIPRDGWIELSDASNPARPTRFFRSADNAAGATVATATQSAPLFGRVWRLNFHASPVFAEALRLLNPRLIALAGLLASLASAALAYAWRSNALSRRKLQDTREDLAAIVESSIDAIIGKTLDGVVISWNKGAQQMFGYASDEAVGQSLLRLIVPEDRQAEEQDILARIARGERIAHFQTTRRRKDGSQLEVAVSVAPIYGDDGKVTGAAKTVRDITRQKEMEAELHALNTSLEAQVAERTRQLETARRDLRTVLDGVPSMIGYWDKELINRVANHAYHAWFHREPDTLPGTWLPELLGEESFAISRPYVEAALAGHPQSFERTLEGPDGELRHTLVHYLPDRENGEVRGFYSVVHDVTELVDGRTRLAAALRENEALLGIINEQLQYSEIDAAGRFLEVNERFCEVNGYARGELIGRNHLMLTGDLQDRPFWRELKQTLRRGDAWHGEICNKARDGSLRWSDTVIAPLLDGNGALERVIALRIDTTRRRLVDAEINRLSLLLSNVLSAASEVSIIATDHDGLITVFNAGAERMLGYAQQEMVGSCTPARFHLESEVMDRGRELSALFGEEIGGFRAFVHMPEIFGAETREWTYVRKDGSHVSVSLAVTAIRAAGGDIIGYVGIATDITERRRSEAQLLQAKQLAEQANQAKSRFLANMSHEIRTPLNAVLGLLQLMQHTALDLRQRDYVSKTQTAAKSLLGLLNDILDFSKIEAGKLQLDSHPFQLDGLLRDLGVILSGNRGDKDVETVFEIDPSLPAAVSGDRLRLQQILINLAGNAMKFTERGQVVVSVVQTKRRGKLAALRFSVSDTGIGIDAEQLGRIFDGFTQAEASTARRFGGTGLGLAISQRLVRMMDGRLEAQSEPGRGSRFWFEIELETADAAPLVETDSELPADLRVLIVDDNPLMGEVLSRTLEAAGWRADYASSGDEAVRMVKAGRRYDVALMDWKMPGMDGIEAATRIRATSSEPPRIIMVTAFGREALSDLPDGVDPPLADLLAKPVTPQQLLDAIRRCLRGESAPPAPASSRQRLAGMRLLLVEDNALNRQVASELLSIEGARVELAEGGLSGVELATAADADYDVVIMDMQMPDIDGLEATRRIRASGCDTPILAMTANATSADRADCLAAGMNDHIGKPIDINQLVPRLLALSGRSPDAEPPPPPQAAPVGDIEPEEWVLQRFGQQVEAMHKALRRFSPAVSRLTTDLSRQLEDGDMAQLAMTLHSLKGIAATVGASALARYAGELEQSAQPAKDPELDAQAWRRAESALRKLAQDSVEKLHSRLPPLTVDEPAAPPPSLAPEEWKSRLEAILPLLENGNLAAIDQTMALLPLASEHTRRQVENLAEHVGKLQFSHAVQIVKTLIESEP</sequence>
<evidence type="ECO:0000259" key="18">
    <source>
        <dbReference type="PROSITE" id="PS50110"/>
    </source>
</evidence>
<evidence type="ECO:0000256" key="11">
    <source>
        <dbReference type="ARBA" id="ARBA00023136"/>
    </source>
</evidence>
<keyword evidence="7" id="KW-0547">Nucleotide-binding</keyword>
<dbReference type="PROSITE" id="PS50839">
    <property type="entry name" value="CHASE"/>
    <property type="match status" value="1"/>
</dbReference>
<dbReference type="Gene3D" id="3.30.450.20">
    <property type="entry name" value="PAS domain"/>
    <property type="match status" value="4"/>
</dbReference>
<dbReference type="InterPro" id="IPR036097">
    <property type="entry name" value="HisK_dim/P_sf"/>
</dbReference>
<evidence type="ECO:0000259" key="17">
    <source>
        <dbReference type="PROSITE" id="PS50109"/>
    </source>
</evidence>
<keyword evidence="6 15" id="KW-0812">Transmembrane</keyword>
<dbReference type="EC" id="2.7.13.3" evidence="3"/>
<feature type="domain" description="Response regulatory" evidence="18">
    <location>
        <begin position="1276"/>
        <end position="1392"/>
    </location>
</feature>
<feature type="signal peptide" evidence="16">
    <location>
        <begin position="1"/>
        <end position="28"/>
    </location>
</feature>
<dbReference type="InterPro" id="IPR000014">
    <property type="entry name" value="PAS"/>
</dbReference>
<evidence type="ECO:0000256" key="1">
    <source>
        <dbReference type="ARBA" id="ARBA00000085"/>
    </source>
</evidence>
<comment type="subcellular location">
    <subcellularLocation>
        <location evidence="2">Cell membrane</location>
        <topology evidence="2">Multi-pass membrane protein</topology>
    </subcellularLocation>
</comment>
<evidence type="ECO:0000256" key="4">
    <source>
        <dbReference type="ARBA" id="ARBA00022475"/>
    </source>
</evidence>
<dbReference type="Pfam" id="PF00989">
    <property type="entry name" value="PAS"/>
    <property type="match status" value="1"/>
</dbReference>
<evidence type="ECO:0000259" key="21">
    <source>
        <dbReference type="PROSITE" id="PS50839"/>
    </source>
</evidence>
<feature type="domain" description="PAS" evidence="19">
    <location>
        <begin position="744"/>
        <end position="785"/>
    </location>
</feature>
<dbReference type="SMART" id="SM00086">
    <property type="entry name" value="PAC"/>
    <property type="match status" value="4"/>
</dbReference>
<dbReference type="PANTHER" id="PTHR45339">
    <property type="entry name" value="HYBRID SIGNAL TRANSDUCTION HISTIDINE KINASE J"/>
    <property type="match status" value="1"/>
</dbReference>
<comment type="caution">
    <text evidence="23">The sequence shown here is derived from an EMBL/GenBank/DDBJ whole genome shotgun (WGS) entry which is preliminary data.</text>
</comment>
<keyword evidence="16" id="KW-0732">Signal</keyword>
<evidence type="ECO:0000259" key="19">
    <source>
        <dbReference type="PROSITE" id="PS50112"/>
    </source>
</evidence>
<keyword evidence="9 15" id="KW-1133">Transmembrane helix</keyword>
<evidence type="ECO:0000256" key="16">
    <source>
        <dbReference type="SAM" id="SignalP"/>
    </source>
</evidence>
<gene>
    <name evidence="23" type="ORF">O166_19185</name>
</gene>
<evidence type="ECO:0000259" key="20">
    <source>
        <dbReference type="PROSITE" id="PS50113"/>
    </source>
</evidence>
<dbReference type="Gene3D" id="1.20.120.160">
    <property type="entry name" value="HPT domain"/>
    <property type="match status" value="1"/>
</dbReference>
<dbReference type="InterPro" id="IPR013655">
    <property type="entry name" value="PAS_fold_3"/>
</dbReference>
<dbReference type="InterPro" id="IPR036641">
    <property type="entry name" value="HPT_dom_sf"/>
</dbReference>
<dbReference type="InterPro" id="IPR001789">
    <property type="entry name" value="Sig_transdc_resp-reg_receiver"/>
</dbReference>
<evidence type="ECO:0000256" key="8">
    <source>
        <dbReference type="ARBA" id="ARBA00022840"/>
    </source>
</evidence>
<evidence type="ECO:0000256" key="7">
    <source>
        <dbReference type="ARBA" id="ARBA00022741"/>
    </source>
</evidence>
<dbReference type="InterPro" id="IPR036890">
    <property type="entry name" value="HATPase_C_sf"/>
</dbReference>
<dbReference type="InterPro" id="IPR013767">
    <property type="entry name" value="PAS_fold"/>
</dbReference>
<dbReference type="Proteomes" id="UP000016426">
    <property type="component" value="Unassembled WGS sequence"/>
</dbReference>
<dbReference type="RefSeq" id="WP_021475119.1">
    <property type="nucleotide sequence ID" value="NZ_AVPH01000020.1"/>
</dbReference>
<evidence type="ECO:0000256" key="12">
    <source>
        <dbReference type="PROSITE-ProRule" id="PRU00110"/>
    </source>
</evidence>
<organism evidence="23 24">
    <name type="scientific">Pseudogulbenkiania ferrooxidans EGD-HP2</name>
    <dbReference type="NCBI Taxonomy" id="1388764"/>
    <lineage>
        <taxon>Bacteria</taxon>
        <taxon>Pseudomonadati</taxon>
        <taxon>Pseudomonadota</taxon>
        <taxon>Betaproteobacteria</taxon>
        <taxon>Neisseriales</taxon>
        <taxon>Chromobacteriaceae</taxon>
        <taxon>Pseudogulbenkiania</taxon>
    </lineage>
</organism>
<dbReference type="SUPFAM" id="SSF52172">
    <property type="entry name" value="CheY-like"/>
    <property type="match status" value="2"/>
</dbReference>